<sequence>MIIGGFLFPDASDSRVHLRWLPLLADLDVCGRLSWVLPCWHTCTSRCIVGWITSRETWADAQFAVVVGISSWRGLHMARDSLVPRVRMWRMILYDIGHRGVRVILTLVKQVSSQVFKSPRLGLEAHA</sequence>
<evidence type="ECO:0000313" key="2">
    <source>
        <dbReference type="Proteomes" id="UP001341840"/>
    </source>
</evidence>
<keyword evidence="2" id="KW-1185">Reference proteome</keyword>
<proteinExistence type="predicted"/>
<dbReference type="EMBL" id="JASCZI010273976">
    <property type="protein sequence ID" value="MED6225556.1"/>
    <property type="molecule type" value="Genomic_DNA"/>
</dbReference>
<name>A0ABU6ZUX5_9FABA</name>
<evidence type="ECO:0000313" key="1">
    <source>
        <dbReference type="EMBL" id="MED6225556.1"/>
    </source>
</evidence>
<reference evidence="1 2" key="1">
    <citation type="journal article" date="2023" name="Plants (Basel)">
        <title>Bridging the Gap: Combining Genomics and Transcriptomics Approaches to Understand Stylosanthes scabra, an Orphan Legume from the Brazilian Caatinga.</title>
        <authorList>
            <person name="Ferreira-Neto J.R.C."/>
            <person name="da Silva M.D."/>
            <person name="Binneck E."/>
            <person name="de Melo N.F."/>
            <person name="da Silva R.H."/>
            <person name="de Melo A.L.T.M."/>
            <person name="Pandolfi V."/>
            <person name="Bustamante F.O."/>
            <person name="Brasileiro-Vidal A.C."/>
            <person name="Benko-Iseppon A.M."/>
        </authorList>
    </citation>
    <scope>NUCLEOTIDE SEQUENCE [LARGE SCALE GENOMIC DNA]</scope>
    <source>
        <tissue evidence="1">Leaves</tissue>
    </source>
</reference>
<protein>
    <submittedName>
        <fullName evidence="1">Uncharacterized protein</fullName>
    </submittedName>
</protein>
<gene>
    <name evidence="1" type="ORF">PIB30_094745</name>
</gene>
<dbReference type="Proteomes" id="UP001341840">
    <property type="component" value="Unassembled WGS sequence"/>
</dbReference>
<comment type="caution">
    <text evidence="1">The sequence shown here is derived from an EMBL/GenBank/DDBJ whole genome shotgun (WGS) entry which is preliminary data.</text>
</comment>
<organism evidence="1 2">
    <name type="scientific">Stylosanthes scabra</name>
    <dbReference type="NCBI Taxonomy" id="79078"/>
    <lineage>
        <taxon>Eukaryota</taxon>
        <taxon>Viridiplantae</taxon>
        <taxon>Streptophyta</taxon>
        <taxon>Embryophyta</taxon>
        <taxon>Tracheophyta</taxon>
        <taxon>Spermatophyta</taxon>
        <taxon>Magnoliopsida</taxon>
        <taxon>eudicotyledons</taxon>
        <taxon>Gunneridae</taxon>
        <taxon>Pentapetalae</taxon>
        <taxon>rosids</taxon>
        <taxon>fabids</taxon>
        <taxon>Fabales</taxon>
        <taxon>Fabaceae</taxon>
        <taxon>Papilionoideae</taxon>
        <taxon>50 kb inversion clade</taxon>
        <taxon>dalbergioids sensu lato</taxon>
        <taxon>Dalbergieae</taxon>
        <taxon>Pterocarpus clade</taxon>
        <taxon>Stylosanthes</taxon>
    </lineage>
</organism>
<accession>A0ABU6ZUX5</accession>